<dbReference type="SUPFAM" id="SSF56059">
    <property type="entry name" value="Glutathione synthetase ATP-binding domain-like"/>
    <property type="match status" value="1"/>
</dbReference>
<reference evidence="1 2" key="1">
    <citation type="submission" date="2021-05" db="EMBL/GenBank/DDBJ databases">
        <title>Novel Bacillus species.</title>
        <authorList>
            <person name="Liu G."/>
        </authorList>
    </citation>
    <scope>NUCLEOTIDE SEQUENCE [LARGE SCALE GENOMIC DNA]</scope>
    <source>
        <strain evidence="1 2">FJAT-49682</strain>
    </source>
</reference>
<protein>
    <submittedName>
        <fullName evidence="1">YheC/YheD family protein</fullName>
    </submittedName>
</protein>
<keyword evidence="2" id="KW-1185">Reference proteome</keyword>
<dbReference type="InterPro" id="IPR026838">
    <property type="entry name" value="YheC/D"/>
</dbReference>
<dbReference type="Pfam" id="PF14398">
    <property type="entry name" value="ATPgrasp_YheCD"/>
    <property type="match status" value="1"/>
</dbReference>
<sequence length="244" mass="28066">MSVSVGKWTKYKLLLEDENLAPYLPVTKLFTEESLWEMMDIYDELIIKPCFGHRGKGVIQITSSLEEKFEIQAGIEKITIHGKKPLYDYLRENHCPPKRRYIVQKKISLAKITDCPFDIRVIVQRKKDSLEWNVTGKLAKIARDGFIITSAAKELVPLEEAIKRSSLNSQLLKTLLIDIDQVSLTAASQLEKYYTKTRIFGFDMGIDQDGGIWIIEANLTPNIAMFNKVEDKNDYEIIKSYRKG</sequence>
<proteinExistence type="predicted"/>
<dbReference type="Gene3D" id="3.30.470.20">
    <property type="entry name" value="ATP-grasp fold, B domain"/>
    <property type="match status" value="1"/>
</dbReference>
<comment type="caution">
    <text evidence="1">The sequence shown here is derived from an EMBL/GenBank/DDBJ whole genome shotgun (WGS) entry which is preliminary data.</text>
</comment>
<dbReference type="EMBL" id="JAGYPN010000001">
    <property type="protein sequence ID" value="MBS4222081.1"/>
    <property type="molecule type" value="Genomic_DNA"/>
</dbReference>
<evidence type="ECO:0000313" key="2">
    <source>
        <dbReference type="Proteomes" id="UP000676456"/>
    </source>
</evidence>
<dbReference type="Proteomes" id="UP000676456">
    <property type="component" value="Unassembled WGS sequence"/>
</dbReference>
<evidence type="ECO:0000313" key="1">
    <source>
        <dbReference type="EMBL" id="MBS4222081.1"/>
    </source>
</evidence>
<accession>A0A942UIG9</accession>
<dbReference type="RefSeq" id="WP_213097052.1">
    <property type="nucleotide sequence ID" value="NZ_JAGYPN010000001.1"/>
</dbReference>
<name>A0A942UIG9_9BACI</name>
<organism evidence="1 2">
    <name type="scientific">Lederbergia citrea</name>
    <dbReference type="NCBI Taxonomy" id="2833581"/>
    <lineage>
        <taxon>Bacteria</taxon>
        <taxon>Bacillati</taxon>
        <taxon>Bacillota</taxon>
        <taxon>Bacilli</taxon>
        <taxon>Bacillales</taxon>
        <taxon>Bacillaceae</taxon>
        <taxon>Lederbergia</taxon>
    </lineage>
</organism>
<gene>
    <name evidence="1" type="ORF">KHA91_04840</name>
</gene>
<dbReference type="AlphaFoldDB" id="A0A942UIG9"/>